<evidence type="ECO:0000256" key="7">
    <source>
        <dbReference type="RuleBase" id="RU000481"/>
    </source>
</evidence>
<name>A0ABU8BY09_9RHOB</name>
<dbReference type="PANTHER" id="PTHR11879:SF22">
    <property type="entry name" value="ASPARTATE AMINOTRANSFERASE, MITOCHONDRIAL"/>
    <property type="match status" value="1"/>
</dbReference>
<gene>
    <name evidence="9" type="ORF">V6590_15660</name>
</gene>
<comment type="cofactor">
    <cofactor evidence="1 7">
        <name>pyridoxal 5'-phosphate</name>
        <dbReference type="ChEBI" id="CHEBI:597326"/>
    </cofactor>
</comment>
<evidence type="ECO:0000313" key="9">
    <source>
        <dbReference type="EMBL" id="MEH7829590.1"/>
    </source>
</evidence>
<comment type="caution">
    <text evidence="9">The sequence shown here is derived from an EMBL/GenBank/DDBJ whole genome shotgun (WGS) entry which is preliminary data.</text>
</comment>
<feature type="domain" description="Aminotransferase class I/classII large" evidence="8">
    <location>
        <begin position="26"/>
        <end position="388"/>
    </location>
</feature>
<evidence type="ECO:0000256" key="2">
    <source>
        <dbReference type="ARBA" id="ARBA00007441"/>
    </source>
</evidence>
<dbReference type="Gene3D" id="3.40.640.10">
    <property type="entry name" value="Type I PLP-dependent aspartate aminotransferase-like (Major domain)"/>
    <property type="match status" value="1"/>
</dbReference>
<comment type="similarity">
    <text evidence="2 7">Belongs to the class-I pyridoxal-phosphate-dependent aminotransferase family.</text>
</comment>
<dbReference type="PROSITE" id="PS00105">
    <property type="entry name" value="AA_TRANSFER_CLASS_1"/>
    <property type="match status" value="1"/>
</dbReference>
<evidence type="ECO:0000256" key="5">
    <source>
        <dbReference type="ARBA" id="ARBA00022679"/>
    </source>
</evidence>
<dbReference type="NCBIfam" id="NF006719">
    <property type="entry name" value="PRK09257.1"/>
    <property type="match status" value="1"/>
</dbReference>
<dbReference type="InterPro" id="IPR015422">
    <property type="entry name" value="PyrdxlP-dep_Trfase_small"/>
</dbReference>
<dbReference type="Proteomes" id="UP001431963">
    <property type="component" value="Unassembled WGS sequence"/>
</dbReference>
<dbReference type="PRINTS" id="PR00799">
    <property type="entry name" value="TRANSAMINASE"/>
</dbReference>
<proteinExistence type="inferred from homology"/>
<dbReference type="InterPro" id="IPR000796">
    <property type="entry name" value="Asp_trans"/>
</dbReference>
<dbReference type="InterPro" id="IPR004839">
    <property type="entry name" value="Aminotransferase_I/II_large"/>
</dbReference>
<dbReference type="Gene3D" id="3.90.1150.10">
    <property type="entry name" value="Aspartate Aminotransferase, domain 1"/>
    <property type="match status" value="1"/>
</dbReference>
<dbReference type="GO" id="GO:0008483">
    <property type="term" value="F:transaminase activity"/>
    <property type="evidence" value="ECO:0007669"/>
    <property type="project" value="UniProtKB-KW"/>
</dbReference>
<keyword evidence="6" id="KW-0663">Pyridoxal phosphate</keyword>
<dbReference type="SUPFAM" id="SSF53383">
    <property type="entry name" value="PLP-dependent transferases"/>
    <property type="match status" value="1"/>
</dbReference>
<dbReference type="InterPro" id="IPR015421">
    <property type="entry name" value="PyrdxlP-dep_Trfase_major"/>
</dbReference>
<evidence type="ECO:0000256" key="6">
    <source>
        <dbReference type="ARBA" id="ARBA00022898"/>
    </source>
</evidence>
<dbReference type="InterPro" id="IPR004838">
    <property type="entry name" value="NHTrfase_class1_PyrdxlP-BS"/>
</dbReference>
<protein>
    <recommendedName>
        <fullName evidence="7">Aminotransferase</fullName>
        <ecNumber evidence="7">2.6.1.-</ecNumber>
    </recommendedName>
</protein>
<dbReference type="InterPro" id="IPR015424">
    <property type="entry name" value="PyrdxlP-dep_Trfase"/>
</dbReference>
<dbReference type="Pfam" id="PF00155">
    <property type="entry name" value="Aminotran_1_2"/>
    <property type="match status" value="1"/>
</dbReference>
<dbReference type="RefSeq" id="WP_335424622.1">
    <property type="nucleotide sequence ID" value="NZ_JBALHR010000011.1"/>
</dbReference>
<dbReference type="EMBL" id="JBALHR010000011">
    <property type="protein sequence ID" value="MEH7829590.1"/>
    <property type="molecule type" value="Genomic_DNA"/>
</dbReference>
<keyword evidence="10" id="KW-1185">Reference proteome</keyword>
<keyword evidence="5 7" id="KW-0808">Transferase</keyword>
<sequence length="394" mass="43029">MLEALKAQPQDKILQLIQMFKDDPRTDKIDLGVGVYKDATGLTPVMRAIKAAEKKIWETQDTKTYTALTGEPGYNMAMRKLILGDAVAADRLSSIATPGGTGAVRLGVDLAKMFNPGATVWVSRPTWGNHISIIKFVGLPVAEYRYFNAESGEVDFAAVKADLGQVKPGDVVLLHGCCHNPTGANLTLDQWQEVIAILKDRQAFPMVDLAYQGFGDGLDQDAAPTRMIAQAFPELLIAASCSKNFGVYRDRAGVLVAVSADAAQAEITQGNLSFLNRQTYSFPPDHGIRAVMTVLDDPALEADWKEELEVTRSGMLGLRAQLAEELRRATNTDRFDFVARHRGMFSLLGLTEAQVMRLREEFGIYMVSDSRINIAGLNAATVPVLARAVAEVIR</sequence>
<evidence type="ECO:0000256" key="1">
    <source>
        <dbReference type="ARBA" id="ARBA00001933"/>
    </source>
</evidence>
<reference evidence="9" key="1">
    <citation type="submission" date="2024-02" db="EMBL/GenBank/DDBJ databases">
        <title>Genome sequences of strain Gemmobacter sp. JM10B15.</title>
        <authorList>
            <person name="Zhang M."/>
        </authorList>
    </citation>
    <scope>NUCLEOTIDE SEQUENCE</scope>
    <source>
        <strain evidence="9">JM10B15</strain>
    </source>
</reference>
<accession>A0ABU8BY09</accession>
<organism evidence="9 10">
    <name type="scientific">Gemmobacter denitrificans</name>
    <dbReference type="NCBI Taxonomy" id="3123040"/>
    <lineage>
        <taxon>Bacteria</taxon>
        <taxon>Pseudomonadati</taxon>
        <taxon>Pseudomonadota</taxon>
        <taxon>Alphaproteobacteria</taxon>
        <taxon>Rhodobacterales</taxon>
        <taxon>Paracoccaceae</taxon>
        <taxon>Gemmobacter</taxon>
    </lineage>
</organism>
<evidence type="ECO:0000256" key="3">
    <source>
        <dbReference type="ARBA" id="ARBA00011738"/>
    </source>
</evidence>
<dbReference type="PANTHER" id="PTHR11879">
    <property type="entry name" value="ASPARTATE AMINOTRANSFERASE"/>
    <property type="match status" value="1"/>
</dbReference>
<evidence type="ECO:0000259" key="8">
    <source>
        <dbReference type="Pfam" id="PF00155"/>
    </source>
</evidence>
<evidence type="ECO:0000313" key="10">
    <source>
        <dbReference type="Proteomes" id="UP001431963"/>
    </source>
</evidence>
<dbReference type="EC" id="2.6.1.-" evidence="7"/>
<comment type="subunit">
    <text evidence="3">Homodimer.</text>
</comment>
<keyword evidence="4 7" id="KW-0032">Aminotransferase</keyword>
<dbReference type="CDD" id="cd00609">
    <property type="entry name" value="AAT_like"/>
    <property type="match status" value="1"/>
</dbReference>
<evidence type="ECO:0000256" key="4">
    <source>
        <dbReference type="ARBA" id="ARBA00022576"/>
    </source>
</evidence>